<feature type="binding site" evidence="4">
    <location>
        <position position="66"/>
    </location>
    <ligand>
        <name>substrate</name>
    </ligand>
</feature>
<evidence type="ECO:0000313" key="7">
    <source>
        <dbReference type="Proteomes" id="UP000076587"/>
    </source>
</evidence>
<dbReference type="Gene3D" id="3.40.50.10420">
    <property type="entry name" value="NagB/RpiA/CoA transferase-like"/>
    <property type="match status" value="1"/>
</dbReference>
<dbReference type="PIRSF" id="PIRSF006806">
    <property type="entry name" value="FTHF_cligase"/>
    <property type="match status" value="1"/>
</dbReference>
<feature type="binding site" evidence="4">
    <location>
        <begin position="15"/>
        <end position="19"/>
    </location>
    <ligand>
        <name>ATP</name>
        <dbReference type="ChEBI" id="CHEBI:30616"/>
    </ligand>
</feature>
<dbReference type="Proteomes" id="UP000076587">
    <property type="component" value="Unassembled WGS sequence"/>
</dbReference>
<dbReference type="AlphaFoldDB" id="A0A167D304"/>
<dbReference type="EMBL" id="AUXT01000146">
    <property type="protein sequence ID" value="KZN48360.1"/>
    <property type="molecule type" value="Genomic_DNA"/>
</dbReference>
<dbReference type="Pfam" id="PF01812">
    <property type="entry name" value="5-FTHF_cyc-lig"/>
    <property type="match status" value="1"/>
</dbReference>
<dbReference type="EC" id="6.3.3.2" evidence="5"/>
<name>A0A167D304_9GAMM</name>
<dbReference type="InterPro" id="IPR002698">
    <property type="entry name" value="FTHF_cligase"/>
</dbReference>
<proteinExistence type="inferred from homology"/>
<dbReference type="GO" id="GO:0035999">
    <property type="term" value="P:tetrahydrofolate interconversion"/>
    <property type="evidence" value="ECO:0007669"/>
    <property type="project" value="TreeGrafter"/>
</dbReference>
<evidence type="ECO:0000256" key="5">
    <source>
        <dbReference type="RuleBase" id="RU361279"/>
    </source>
</evidence>
<evidence type="ECO:0000256" key="1">
    <source>
        <dbReference type="ARBA" id="ARBA00010638"/>
    </source>
</evidence>
<evidence type="ECO:0000256" key="2">
    <source>
        <dbReference type="ARBA" id="ARBA00022741"/>
    </source>
</evidence>
<keyword evidence="5" id="KW-0460">Magnesium</keyword>
<sequence length="210" mass="24328">MKENSSSQSKKAHVRKEIRVEVRKCRNKLDENFQTQAELDLCMNFIQHEKPPCNAAIGIYLPNDGEVRTNLLIQRLWRDNHHVYLPVIHPFSGTHLLFQKYEKNSTMKENRYAILEPKLDCSEICPIAQLDILFMPLVAFDDNGNRLGMGGGYYDRTLATYYAQSWSKPKLIGLAHDCQKVNELPIEAWDVPLPAILTPTNFYQWPSHQK</sequence>
<keyword evidence="2 4" id="KW-0547">Nucleotide-binding</keyword>
<dbReference type="GO" id="GO:0005524">
    <property type="term" value="F:ATP binding"/>
    <property type="evidence" value="ECO:0007669"/>
    <property type="project" value="UniProtKB-KW"/>
</dbReference>
<comment type="cofactor">
    <cofactor evidence="5">
        <name>Mg(2+)</name>
        <dbReference type="ChEBI" id="CHEBI:18420"/>
    </cofactor>
</comment>
<dbReference type="GO" id="GO:0009396">
    <property type="term" value="P:folic acid-containing compound biosynthetic process"/>
    <property type="evidence" value="ECO:0007669"/>
    <property type="project" value="TreeGrafter"/>
</dbReference>
<gene>
    <name evidence="6" type="ORF">N482_07785</name>
</gene>
<keyword evidence="5" id="KW-0479">Metal-binding</keyword>
<keyword evidence="3 4" id="KW-0067">ATP-binding</keyword>
<comment type="similarity">
    <text evidence="1 5">Belongs to the 5-formyltetrahydrofolate cyclo-ligase family.</text>
</comment>
<dbReference type="RefSeq" id="WP_063376577.1">
    <property type="nucleotide sequence ID" value="NZ_AUXT01000146.1"/>
</dbReference>
<reference evidence="6 7" key="1">
    <citation type="submission" date="2013-07" db="EMBL/GenBank/DDBJ databases">
        <title>Comparative Genomic and Metabolomic Analysis of Twelve Strains of Pseudoalteromonas luteoviolacea.</title>
        <authorList>
            <person name="Vynne N.G."/>
            <person name="Mansson M."/>
            <person name="Gram L."/>
        </authorList>
    </citation>
    <scope>NUCLEOTIDE SEQUENCE [LARGE SCALE GENOMIC DNA]</scope>
    <source>
        <strain evidence="6 7">NCIMB 1942</strain>
    </source>
</reference>
<comment type="catalytic activity">
    <reaction evidence="5">
        <text>(6S)-5-formyl-5,6,7,8-tetrahydrofolate + ATP = (6R)-5,10-methenyltetrahydrofolate + ADP + phosphate</text>
        <dbReference type="Rhea" id="RHEA:10488"/>
        <dbReference type="ChEBI" id="CHEBI:30616"/>
        <dbReference type="ChEBI" id="CHEBI:43474"/>
        <dbReference type="ChEBI" id="CHEBI:57455"/>
        <dbReference type="ChEBI" id="CHEBI:57457"/>
        <dbReference type="ChEBI" id="CHEBI:456216"/>
        <dbReference type="EC" id="6.3.3.2"/>
    </reaction>
</comment>
<dbReference type="InterPro" id="IPR037171">
    <property type="entry name" value="NagB/RpiA_transferase-like"/>
</dbReference>
<accession>A0A167D304</accession>
<organism evidence="6 7">
    <name type="scientific">Pseudoalteromonas luteoviolacea NCIMB 1942</name>
    <dbReference type="NCBI Taxonomy" id="1365253"/>
    <lineage>
        <taxon>Bacteria</taxon>
        <taxon>Pseudomonadati</taxon>
        <taxon>Pseudomonadota</taxon>
        <taxon>Gammaproteobacteria</taxon>
        <taxon>Alteromonadales</taxon>
        <taxon>Pseudoalteromonadaceae</taxon>
        <taxon>Pseudoalteromonas</taxon>
    </lineage>
</organism>
<dbReference type="GO" id="GO:0046872">
    <property type="term" value="F:metal ion binding"/>
    <property type="evidence" value="ECO:0007669"/>
    <property type="project" value="UniProtKB-KW"/>
</dbReference>
<feature type="binding site" evidence="4">
    <location>
        <position position="61"/>
    </location>
    <ligand>
        <name>substrate</name>
    </ligand>
</feature>
<evidence type="ECO:0000256" key="3">
    <source>
        <dbReference type="ARBA" id="ARBA00022840"/>
    </source>
</evidence>
<dbReference type="PANTHER" id="PTHR23407">
    <property type="entry name" value="ATPASE INHIBITOR/5-FORMYLTETRAHYDROFOLATE CYCLO-LIGASE"/>
    <property type="match status" value="1"/>
</dbReference>
<dbReference type="OrthoDB" id="9801938at2"/>
<dbReference type="PANTHER" id="PTHR23407:SF1">
    <property type="entry name" value="5-FORMYLTETRAHYDROFOLATE CYCLO-LIGASE"/>
    <property type="match status" value="1"/>
</dbReference>
<evidence type="ECO:0000256" key="4">
    <source>
        <dbReference type="PIRSR" id="PIRSR006806-1"/>
    </source>
</evidence>
<comment type="caution">
    <text evidence="6">The sequence shown here is derived from an EMBL/GenBank/DDBJ whole genome shotgun (WGS) entry which is preliminary data.</text>
</comment>
<dbReference type="NCBIfam" id="TIGR02727">
    <property type="entry name" value="MTHFS_bact"/>
    <property type="match status" value="1"/>
</dbReference>
<feature type="binding site" evidence="4">
    <location>
        <begin position="146"/>
        <end position="154"/>
    </location>
    <ligand>
        <name>ATP</name>
        <dbReference type="ChEBI" id="CHEBI:30616"/>
    </ligand>
</feature>
<evidence type="ECO:0000313" key="6">
    <source>
        <dbReference type="EMBL" id="KZN48360.1"/>
    </source>
</evidence>
<protein>
    <recommendedName>
        <fullName evidence="5">5-formyltetrahydrofolate cyclo-ligase</fullName>
        <ecNumber evidence="5">6.3.3.2</ecNumber>
    </recommendedName>
</protein>
<dbReference type="GO" id="GO:0030272">
    <property type="term" value="F:5-formyltetrahydrofolate cyclo-ligase activity"/>
    <property type="evidence" value="ECO:0007669"/>
    <property type="project" value="UniProtKB-EC"/>
</dbReference>
<dbReference type="PATRIC" id="fig|1365253.3.peg.1812"/>
<dbReference type="SUPFAM" id="SSF100950">
    <property type="entry name" value="NagB/RpiA/CoA transferase-like"/>
    <property type="match status" value="1"/>
</dbReference>
<dbReference type="InterPro" id="IPR024185">
    <property type="entry name" value="FTHF_cligase-like_sf"/>
</dbReference>